<keyword evidence="1 3" id="KW-0489">Methyltransferase</keyword>
<evidence type="ECO:0000313" key="4">
    <source>
        <dbReference type="EMBL" id="CAA9890442.1"/>
    </source>
</evidence>
<dbReference type="SUPFAM" id="SSF53335">
    <property type="entry name" value="S-adenosyl-L-methionine-dependent methyltransferases"/>
    <property type="match status" value="1"/>
</dbReference>
<keyword evidence="5" id="KW-1185">Reference proteome</keyword>
<dbReference type="PANTHER" id="PTHR43542">
    <property type="entry name" value="METHYLTRANSFERASE"/>
    <property type="match status" value="1"/>
</dbReference>
<dbReference type="PIRSF" id="PIRSF004553">
    <property type="entry name" value="CHP00095"/>
    <property type="match status" value="1"/>
</dbReference>
<evidence type="ECO:0000313" key="5">
    <source>
        <dbReference type="Proteomes" id="UP000494216"/>
    </source>
</evidence>
<dbReference type="CDD" id="cd02440">
    <property type="entry name" value="AdoMet_MTases"/>
    <property type="match status" value="1"/>
</dbReference>
<evidence type="ECO:0000256" key="1">
    <source>
        <dbReference type="ARBA" id="ARBA00022603"/>
    </source>
</evidence>
<evidence type="ECO:0000256" key="3">
    <source>
        <dbReference type="PIRNR" id="PIRNR004553"/>
    </source>
</evidence>
<dbReference type="PANTHER" id="PTHR43542:SF1">
    <property type="entry name" value="METHYLTRANSFERASE"/>
    <property type="match status" value="1"/>
</dbReference>
<proteinExistence type="inferred from homology"/>
<dbReference type="EMBL" id="CADCXN010000050">
    <property type="protein sequence ID" value="CAA9890442.1"/>
    <property type="molecule type" value="Genomic_DNA"/>
</dbReference>
<keyword evidence="3" id="KW-0949">S-adenosyl-L-methionine</keyword>
<dbReference type="Pfam" id="PF03602">
    <property type="entry name" value="Cons_hypoth95"/>
    <property type="match status" value="1"/>
</dbReference>
<accession>A0A8S0XS24</accession>
<keyword evidence="2 3" id="KW-0808">Transferase</keyword>
<sequence>MRNRLRIIGGQWRSRQVSFVDIPGLRPTPARVRETVFNWLQNDIIGSRCLDLYAGSGALGFEAASRGAKSVTLVENNAQACRALKNNAIVLAADQINIVQMDVFRYLAGDAEPYNIVFLDPPFAMNRAVQTCHWLENKGWLRKEGLCYVEAESRLELEGLPETWHQLKSKTAGDVGYHLFKHV</sequence>
<dbReference type="Gene3D" id="3.40.50.150">
    <property type="entry name" value="Vaccinia Virus protein VP39"/>
    <property type="match status" value="1"/>
</dbReference>
<protein>
    <recommendedName>
        <fullName evidence="3">Ribosomal RNA small subunit methyltransferase D</fullName>
        <ecNumber evidence="3">2.1.1.171</ecNumber>
    </recommendedName>
</protein>
<evidence type="ECO:0000256" key="2">
    <source>
        <dbReference type="ARBA" id="ARBA00022679"/>
    </source>
</evidence>
<gene>
    <name evidence="4" type="primary">yhhF</name>
    <name evidence="4" type="ORF">METHB2_220014</name>
</gene>
<reference evidence="4 5" key="1">
    <citation type="submission" date="2020-02" db="EMBL/GenBank/DDBJ databases">
        <authorList>
            <person name="Hogendoorn C."/>
        </authorList>
    </citation>
    <scope>NUCLEOTIDE SEQUENCE [LARGE SCALE GENOMIC DNA]</scope>
    <source>
        <strain evidence="4">METHB21</strain>
    </source>
</reference>
<comment type="function">
    <text evidence="3">Specifically methylates the guanine in position 966 of 16S rRNA in the assembled 30S particle.</text>
</comment>
<dbReference type="InterPro" id="IPR029063">
    <property type="entry name" value="SAM-dependent_MTases_sf"/>
</dbReference>
<comment type="similarity">
    <text evidence="3">Belongs to the methyltransferase superfamily. RsmD family.</text>
</comment>
<dbReference type="EC" id="2.1.1.171" evidence="3"/>
<dbReference type="AlphaFoldDB" id="A0A8S0XS24"/>
<dbReference type="NCBIfam" id="TIGR00095">
    <property type="entry name" value="16S rRNA (guanine(966)-N(2))-methyltransferase RsmD"/>
    <property type="match status" value="1"/>
</dbReference>
<dbReference type="GO" id="GO:0052913">
    <property type="term" value="F:16S rRNA (guanine(966)-N(2))-methyltransferase activity"/>
    <property type="evidence" value="ECO:0007669"/>
    <property type="project" value="UniProtKB-EC"/>
</dbReference>
<organism evidence="4 5">
    <name type="scientific">Candidatus Methylobacter favarea</name>
    <dbReference type="NCBI Taxonomy" id="2707345"/>
    <lineage>
        <taxon>Bacteria</taxon>
        <taxon>Pseudomonadati</taxon>
        <taxon>Pseudomonadota</taxon>
        <taxon>Gammaproteobacteria</taxon>
        <taxon>Methylococcales</taxon>
        <taxon>Methylococcaceae</taxon>
        <taxon>Methylobacter</taxon>
    </lineage>
</organism>
<comment type="catalytic activity">
    <reaction evidence="3">
        <text>guanosine(966) in 16S rRNA + S-adenosyl-L-methionine = N(2)-methylguanosine(966) in 16S rRNA + S-adenosyl-L-homocysteine + H(+)</text>
        <dbReference type="Rhea" id="RHEA:23548"/>
        <dbReference type="Rhea" id="RHEA-COMP:10211"/>
        <dbReference type="Rhea" id="RHEA-COMP:10212"/>
        <dbReference type="ChEBI" id="CHEBI:15378"/>
        <dbReference type="ChEBI" id="CHEBI:57856"/>
        <dbReference type="ChEBI" id="CHEBI:59789"/>
        <dbReference type="ChEBI" id="CHEBI:74269"/>
        <dbReference type="ChEBI" id="CHEBI:74481"/>
        <dbReference type="EC" id="2.1.1.171"/>
    </reaction>
</comment>
<comment type="caution">
    <text evidence="4">The sequence shown here is derived from an EMBL/GenBank/DDBJ whole genome shotgun (WGS) entry which is preliminary data.</text>
</comment>
<name>A0A8S0XS24_9GAMM</name>
<dbReference type="RefSeq" id="WP_174625373.1">
    <property type="nucleotide sequence ID" value="NZ_CADCXN010000050.1"/>
</dbReference>
<keyword evidence="3" id="KW-0698">rRNA processing</keyword>
<dbReference type="Proteomes" id="UP000494216">
    <property type="component" value="Unassembled WGS sequence"/>
</dbReference>
<dbReference type="InterPro" id="IPR004398">
    <property type="entry name" value="RNA_MeTrfase_RsmD"/>
</dbReference>